<feature type="domain" description="Large ribosomal subunit protein bL25 beta" evidence="8">
    <location>
        <begin position="100"/>
        <end position="185"/>
    </location>
</feature>
<reference evidence="9 10" key="1">
    <citation type="journal article" date="2015" name="Nature">
        <title>rRNA introns, odd ribosomes, and small enigmatic genomes across a large radiation of phyla.</title>
        <authorList>
            <person name="Brown C.T."/>
            <person name="Hug L.A."/>
            <person name="Thomas B.C."/>
            <person name="Sharon I."/>
            <person name="Castelle C.J."/>
            <person name="Singh A."/>
            <person name="Wilkins M.J."/>
            <person name="Williams K.H."/>
            <person name="Banfield J.F."/>
        </authorList>
    </citation>
    <scope>NUCLEOTIDE SEQUENCE [LARGE SCALE GENOMIC DNA]</scope>
</reference>
<feature type="domain" description="Large ribosomal subunit protein bL25 L25" evidence="7">
    <location>
        <begin position="6"/>
        <end position="92"/>
    </location>
</feature>
<evidence type="ECO:0000256" key="5">
    <source>
        <dbReference type="HAMAP-Rule" id="MF_01334"/>
    </source>
</evidence>
<keyword evidence="2 5" id="KW-0694">RNA-binding</keyword>
<dbReference type="KEGG" id="bbgw:UT28_C0001G0777"/>
<evidence type="ECO:0000259" key="7">
    <source>
        <dbReference type="Pfam" id="PF01386"/>
    </source>
</evidence>
<dbReference type="InterPro" id="IPR037121">
    <property type="entry name" value="Ribosomal_bL25_C"/>
</dbReference>
<dbReference type="InterPro" id="IPR011035">
    <property type="entry name" value="Ribosomal_bL25/Gln-tRNA_synth"/>
</dbReference>
<dbReference type="Pfam" id="PF14693">
    <property type="entry name" value="Ribosomal_TL5_C"/>
    <property type="match status" value="1"/>
</dbReference>
<evidence type="ECO:0000313" key="9">
    <source>
        <dbReference type="EMBL" id="AKM82557.1"/>
    </source>
</evidence>
<protein>
    <recommendedName>
        <fullName evidence="5">Large ribosomal subunit protein bL25</fullName>
    </recommendedName>
    <alternativeName>
        <fullName evidence="5">General stress protein CTC</fullName>
    </alternativeName>
</protein>
<dbReference type="NCBIfam" id="TIGR00731">
    <property type="entry name" value="bL25_bact_ctc"/>
    <property type="match status" value="1"/>
</dbReference>
<accession>A0A0G4B6B7</accession>
<dbReference type="InterPro" id="IPR020056">
    <property type="entry name" value="Rbsml_bL25/Gln-tRNA_synth_N"/>
</dbReference>
<dbReference type="PANTHER" id="PTHR33284">
    <property type="entry name" value="RIBOSOMAL PROTEIN L25/GLN-TRNA SYNTHETASE, ANTI-CODON-BINDING DOMAIN-CONTAINING PROTEIN"/>
    <property type="match status" value="1"/>
</dbReference>
<dbReference type="GO" id="GO:0003735">
    <property type="term" value="F:structural constituent of ribosome"/>
    <property type="evidence" value="ECO:0007669"/>
    <property type="project" value="InterPro"/>
</dbReference>
<gene>
    <name evidence="5 9" type="primary">rplY</name>
    <name evidence="5" type="synonym">ctc</name>
    <name evidence="9" type="ORF">UT28_C0001G0777</name>
</gene>
<evidence type="ECO:0000313" key="10">
    <source>
        <dbReference type="Proteomes" id="UP000035648"/>
    </source>
</evidence>
<dbReference type="GO" id="GO:0022625">
    <property type="term" value="C:cytosolic large ribosomal subunit"/>
    <property type="evidence" value="ECO:0007669"/>
    <property type="project" value="TreeGrafter"/>
</dbReference>
<dbReference type="GO" id="GO:0006412">
    <property type="term" value="P:translation"/>
    <property type="evidence" value="ECO:0007669"/>
    <property type="project" value="UniProtKB-UniRule"/>
</dbReference>
<dbReference type="Proteomes" id="UP000035648">
    <property type="component" value="Chromosome"/>
</dbReference>
<dbReference type="HAMAP" id="MF_01334">
    <property type="entry name" value="Ribosomal_bL25_CTC"/>
    <property type="match status" value="1"/>
</dbReference>
<keyword evidence="4 5" id="KW-0687">Ribonucleoprotein</keyword>
<evidence type="ECO:0000256" key="4">
    <source>
        <dbReference type="ARBA" id="ARBA00023274"/>
    </source>
</evidence>
<dbReference type="InterPro" id="IPR029751">
    <property type="entry name" value="Ribosomal_L25_dom"/>
</dbReference>
<dbReference type="EMBL" id="CP011213">
    <property type="protein sequence ID" value="AKM82557.1"/>
    <property type="molecule type" value="Genomic_DNA"/>
</dbReference>
<dbReference type="InterPro" id="IPR020930">
    <property type="entry name" value="Ribosomal_uL5_bac-type"/>
</dbReference>
<keyword evidence="1 5" id="KW-0699">rRNA-binding</keyword>
<dbReference type="Pfam" id="PF01386">
    <property type="entry name" value="Ribosomal_L25p"/>
    <property type="match status" value="1"/>
</dbReference>
<dbReference type="InterPro" id="IPR020057">
    <property type="entry name" value="Ribosomal_bL25_b-dom"/>
</dbReference>
<evidence type="ECO:0000256" key="3">
    <source>
        <dbReference type="ARBA" id="ARBA00022980"/>
    </source>
</evidence>
<organism evidence="9 10">
    <name type="scientific">Berkelbacteria bacterium GW2011_GWE1_39_12</name>
    <dbReference type="NCBI Taxonomy" id="1618337"/>
    <lineage>
        <taxon>Bacteria</taxon>
        <taxon>Candidatus Berkelbacteria</taxon>
    </lineage>
</organism>
<dbReference type="SUPFAM" id="SSF50715">
    <property type="entry name" value="Ribosomal protein L25-like"/>
    <property type="match status" value="1"/>
</dbReference>
<dbReference type="PANTHER" id="PTHR33284:SF1">
    <property type="entry name" value="RIBOSOMAL PROTEIN L25_GLN-TRNA SYNTHETASE, ANTI-CODON-BINDING DOMAIN-CONTAINING PROTEIN"/>
    <property type="match status" value="1"/>
</dbReference>
<feature type="region of interest" description="Disordered" evidence="6">
    <location>
        <begin position="208"/>
        <end position="236"/>
    </location>
</feature>
<dbReference type="Gene3D" id="2.170.120.20">
    <property type="entry name" value="Ribosomal protein L25, beta domain"/>
    <property type="match status" value="1"/>
</dbReference>
<keyword evidence="3 5" id="KW-0689">Ribosomal protein</keyword>
<dbReference type="InterPro" id="IPR001021">
    <property type="entry name" value="Ribosomal_bL25_long"/>
</dbReference>
<evidence type="ECO:0000256" key="1">
    <source>
        <dbReference type="ARBA" id="ARBA00022730"/>
    </source>
</evidence>
<sequence length="236" mass="25807">MEKVILKAEKREVLGKKVQSLRNNGLVPVVLYGKDFDNLSLSVAKNEFEKILEKAGTSTIVDLEVDGEGNHKILLHEPQYDAVTGQILHADFYKVNMKEKIHTEIPLEFVGVSAAVADLEGNLIINKDALEVECLPDALVNRIEVDITALKTFEDSIKISDLNIPEGIEISADPEEVVVLVTAPRSEEELEAMEGEAAADAEKAQIENIEAASAAEKAEKETEEGADESTPTEKNE</sequence>
<dbReference type="AlphaFoldDB" id="A0A0G4B6B7"/>
<dbReference type="STRING" id="1618337.UT28_C0001G0777"/>
<comment type="similarity">
    <text evidence="5">Belongs to the bacterial ribosomal protein bL25 family. CTC subfamily.</text>
</comment>
<proteinExistence type="inferred from homology"/>
<evidence type="ECO:0000256" key="6">
    <source>
        <dbReference type="SAM" id="MobiDB-lite"/>
    </source>
</evidence>
<evidence type="ECO:0000259" key="8">
    <source>
        <dbReference type="Pfam" id="PF14693"/>
    </source>
</evidence>
<comment type="subunit">
    <text evidence="5">Part of the 50S ribosomal subunit; part of the 5S rRNA/L5/L18/L25 subcomplex. Contacts the 5S rRNA. Binds to the 5S rRNA independently of L5 and L18.</text>
</comment>
<comment type="function">
    <text evidence="5">This is one of the proteins that binds to the 5S RNA in the ribosome where it forms part of the central protuberance.</text>
</comment>
<dbReference type="CDD" id="cd00495">
    <property type="entry name" value="Ribosomal_L25_TL5_CTC"/>
    <property type="match status" value="1"/>
</dbReference>
<dbReference type="GO" id="GO:0008097">
    <property type="term" value="F:5S rRNA binding"/>
    <property type="evidence" value="ECO:0007669"/>
    <property type="project" value="InterPro"/>
</dbReference>
<dbReference type="Gene3D" id="2.40.240.10">
    <property type="entry name" value="Ribosomal Protein L25, Chain P"/>
    <property type="match status" value="1"/>
</dbReference>
<evidence type="ECO:0000256" key="2">
    <source>
        <dbReference type="ARBA" id="ARBA00022884"/>
    </source>
</evidence>
<name>A0A0G4B6B7_9BACT</name>